<dbReference type="SUPFAM" id="SSF51735">
    <property type="entry name" value="NAD(P)-binding Rossmann-fold domains"/>
    <property type="match status" value="1"/>
</dbReference>
<organism evidence="4 5">
    <name type="scientific">marine gamma proteobacterium HTCC2143</name>
    <dbReference type="NCBI Taxonomy" id="247633"/>
    <lineage>
        <taxon>Bacteria</taxon>
        <taxon>Pseudomonadati</taxon>
        <taxon>Pseudomonadota</taxon>
        <taxon>Gammaproteobacteria</taxon>
        <taxon>Cellvibrionales</taxon>
        <taxon>Spongiibacteraceae</taxon>
        <taxon>BD1-7 clade</taxon>
    </lineage>
</organism>
<dbReference type="AlphaFoldDB" id="A0YBR4"/>
<keyword evidence="1" id="KW-0560">Oxidoreductase</keyword>
<evidence type="ECO:0000259" key="3">
    <source>
        <dbReference type="Pfam" id="PF01370"/>
    </source>
</evidence>
<dbReference type="STRING" id="247633.GP2143_06070"/>
<dbReference type="PANTHER" id="PTHR10366:SF564">
    <property type="entry name" value="STEROL-4-ALPHA-CARBOXYLATE 3-DEHYDROGENASE, DECARBOXYLATING"/>
    <property type="match status" value="1"/>
</dbReference>
<dbReference type="GO" id="GO:0016616">
    <property type="term" value="F:oxidoreductase activity, acting on the CH-OH group of donors, NAD or NADP as acceptor"/>
    <property type="evidence" value="ECO:0007669"/>
    <property type="project" value="TreeGrafter"/>
</dbReference>
<name>A0YBR4_9GAMM</name>
<evidence type="ECO:0000256" key="2">
    <source>
        <dbReference type="ARBA" id="ARBA00023445"/>
    </source>
</evidence>
<evidence type="ECO:0000313" key="4">
    <source>
        <dbReference type="EMBL" id="EAW31994.1"/>
    </source>
</evidence>
<dbReference type="Gene3D" id="3.40.50.720">
    <property type="entry name" value="NAD(P)-binding Rossmann-like Domain"/>
    <property type="match status" value="1"/>
</dbReference>
<evidence type="ECO:0000313" key="5">
    <source>
        <dbReference type="Proteomes" id="UP000004931"/>
    </source>
</evidence>
<dbReference type="PANTHER" id="PTHR10366">
    <property type="entry name" value="NAD DEPENDENT EPIMERASE/DEHYDRATASE"/>
    <property type="match status" value="1"/>
</dbReference>
<dbReference type="Proteomes" id="UP000004931">
    <property type="component" value="Unassembled WGS sequence"/>
</dbReference>
<dbReference type="InterPro" id="IPR001509">
    <property type="entry name" value="Epimerase_deHydtase"/>
</dbReference>
<sequence>MTAISGPDAGPVAVTGASGFIGSHVVKNLVEAGYHVRACVRDASRTDKMSYLHDINAKGPGGIELHSIDLLDSKNGAYDDVFTGCAAVFHVAADLGTDPKYGPPTPQMTYDALLEATAGVLDSCKKAGTVQRVVYTSSSAAIMGPGAPDRPIDYIYTEDDWAGGTYESLQDRYTSTNRKGDVFKNWNIERSSYAKGKLDAEKYAYKFGEESGIDVVSVCPCHVLGPLMGAPHNSVWQQRIGQFLEGGDGGFKGNGQDWNIIDVRDIAQAQRLLATSEVAKNGSRYMMVATDESGEPTTRELIDILSGMYPDIDVARDYHPEQSNTRLRARCTKAMEELGLKPHAVLETLRDTAESLLELGVITPAKKGG</sequence>
<dbReference type="InterPro" id="IPR036291">
    <property type="entry name" value="NAD(P)-bd_dom_sf"/>
</dbReference>
<proteinExistence type="inferred from homology"/>
<dbReference type="EMBL" id="AAVT01000002">
    <property type="protein sequence ID" value="EAW31994.1"/>
    <property type="molecule type" value="Genomic_DNA"/>
</dbReference>
<protein>
    <recommendedName>
        <fullName evidence="3">NAD-dependent epimerase/dehydratase domain-containing protein</fullName>
    </recommendedName>
</protein>
<comment type="similarity">
    <text evidence="2">Belongs to the NAD(P)-dependent epimerase/dehydratase family. Dihydroflavonol-4-reductase subfamily.</text>
</comment>
<feature type="domain" description="NAD-dependent epimerase/dehydratase" evidence="3">
    <location>
        <begin position="12"/>
        <end position="151"/>
    </location>
</feature>
<gene>
    <name evidence="4" type="ORF">GP2143_06070</name>
</gene>
<dbReference type="Pfam" id="PF01370">
    <property type="entry name" value="Epimerase"/>
    <property type="match status" value="2"/>
</dbReference>
<evidence type="ECO:0000256" key="1">
    <source>
        <dbReference type="ARBA" id="ARBA00023002"/>
    </source>
</evidence>
<reference evidence="4 5" key="1">
    <citation type="journal article" date="2010" name="J. Bacteriol.">
        <title>Genome sequence of the oligotrophic marine Gammaproteobacterium HTCC2143, isolated from the Oregon Coast.</title>
        <authorList>
            <person name="Oh H.M."/>
            <person name="Kang I."/>
            <person name="Ferriera S."/>
            <person name="Giovannoni S.J."/>
            <person name="Cho J.C."/>
        </authorList>
    </citation>
    <scope>NUCLEOTIDE SEQUENCE [LARGE SCALE GENOMIC DNA]</scope>
    <source>
        <strain evidence="4 5">HTCC2143</strain>
    </source>
</reference>
<dbReference type="eggNOG" id="COG0451">
    <property type="taxonomic scope" value="Bacteria"/>
</dbReference>
<comment type="caution">
    <text evidence="4">The sequence shown here is derived from an EMBL/GenBank/DDBJ whole genome shotgun (WGS) entry which is preliminary data.</text>
</comment>
<accession>A0YBR4</accession>
<keyword evidence="5" id="KW-1185">Reference proteome</keyword>
<dbReference type="InterPro" id="IPR050425">
    <property type="entry name" value="NAD(P)_dehydrat-like"/>
</dbReference>
<dbReference type="OrthoDB" id="9795415at2"/>
<feature type="domain" description="NAD-dependent epimerase/dehydratase" evidence="3">
    <location>
        <begin position="190"/>
        <end position="279"/>
    </location>
</feature>